<accession>A0A7W7T7P7</accession>
<organism evidence="1 2">
    <name type="scientific">Saccharothrix violaceirubra</name>
    <dbReference type="NCBI Taxonomy" id="413306"/>
    <lineage>
        <taxon>Bacteria</taxon>
        <taxon>Bacillati</taxon>
        <taxon>Actinomycetota</taxon>
        <taxon>Actinomycetes</taxon>
        <taxon>Pseudonocardiales</taxon>
        <taxon>Pseudonocardiaceae</taxon>
        <taxon>Saccharothrix</taxon>
    </lineage>
</organism>
<comment type="caution">
    <text evidence="1">The sequence shown here is derived from an EMBL/GenBank/DDBJ whole genome shotgun (WGS) entry which is preliminary data.</text>
</comment>
<dbReference type="EMBL" id="JACHJS010000001">
    <property type="protein sequence ID" value="MBB4968109.1"/>
    <property type="molecule type" value="Genomic_DNA"/>
</dbReference>
<dbReference type="Proteomes" id="UP000542674">
    <property type="component" value="Unassembled WGS sequence"/>
</dbReference>
<protein>
    <recommendedName>
        <fullName evidence="3">DUF4352 domain-containing protein</fullName>
    </recommendedName>
</protein>
<proteinExistence type="predicted"/>
<evidence type="ECO:0000313" key="1">
    <source>
        <dbReference type="EMBL" id="MBB4968109.1"/>
    </source>
</evidence>
<sequence>MKFAGLAVGGCLVLILAGCANRPENPADDGRTTVSAPAEAGAPDTTFAAFGGQRVWANGLSVTVSQPRSLEPSDASFPTTPRLAVFTVTLANGTDAAYRTSQLAVHAVVNGVPVAEVRDTLQGLNGIASAVAEVAPGGDATLTLAYAVPEDAVRLQLVVEPNGTGKEPSATFEGPA</sequence>
<name>A0A7W7T7P7_9PSEU</name>
<dbReference type="PROSITE" id="PS51257">
    <property type="entry name" value="PROKAR_LIPOPROTEIN"/>
    <property type="match status" value="1"/>
</dbReference>
<reference evidence="1 2" key="1">
    <citation type="submission" date="2020-08" db="EMBL/GenBank/DDBJ databases">
        <title>Sequencing the genomes of 1000 actinobacteria strains.</title>
        <authorList>
            <person name="Klenk H.-P."/>
        </authorList>
    </citation>
    <scope>NUCLEOTIDE SEQUENCE [LARGE SCALE GENOMIC DNA]</scope>
    <source>
        <strain evidence="1 2">DSM 45084</strain>
    </source>
</reference>
<evidence type="ECO:0008006" key="3">
    <source>
        <dbReference type="Google" id="ProtNLM"/>
    </source>
</evidence>
<dbReference type="RefSeq" id="WP_184673359.1">
    <property type="nucleotide sequence ID" value="NZ_BAABAI010000041.1"/>
</dbReference>
<keyword evidence="2" id="KW-1185">Reference proteome</keyword>
<gene>
    <name evidence="1" type="ORF">F4559_005468</name>
</gene>
<dbReference type="AlphaFoldDB" id="A0A7W7T7P7"/>
<evidence type="ECO:0000313" key="2">
    <source>
        <dbReference type="Proteomes" id="UP000542674"/>
    </source>
</evidence>